<proteinExistence type="predicted"/>
<sequence>MRAAPIVRDFTVRAVARFHGDISSRGTAWRIGHVPARLRDGLGSAVKHRYDSVSFERAEGPIPSVVPPELISPGHPLLAALVGAVTQECGAALTRGIVLGDDRESDDYVLLTLLTEGPAERAASVETLAMRAEDGPWPVSPALYTSLQAEASPACEAEVAAAQHAVATAQRETPDAHVAVVAYVRGTADPDTAEAWRTARRRLEEELAAASASAVPALPGQGWDFMTADRESTFWLATPTVRLASRRRSETQAAANVGPARFAIRTFDT</sequence>
<gene>
    <name evidence="1" type="ORF">Sya03_24990</name>
</gene>
<reference evidence="1" key="1">
    <citation type="submission" date="2021-01" db="EMBL/GenBank/DDBJ databases">
        <title>Whole genome shotgun sequence of Spirilliplanes yamanashiensis NBRC 15828.</title>
        <authorList>
            <person name="Komaki H."/>
            <person name="Tamura T."/>
        </authorList>
    </citation>
    <scope>NUCLEOTIDE SEQUENCE</scope>
    <source>
        <strain evidence="1">NBRC 15828</strain>
    </source>
</reference>
<accession>A0A8J4DIJ5</accession>
<evidence type="ECO:0000313" key="2">
    <source>
        <dbReference type="Proteomes" id="UP000652013"/>
    </source>
</evidence>
<comment type="caution">
    <text evidence="1">The sequence shown here is derived from an EMBL/GenBank/DDBJ whole genome shotgun (WGS) entry which is preliminary data.</text>
</comment>
<keyword evidence="2" id="KW-1185">Reference proteome</keyword>
<protein>
    <submittedName>
        <fullName evidence="1">Uncharacterized protein</fullName>
    </submittedName>
</protein>
<name>A0A8J4DIJ5_9ACTN</name>
<dbReference type="Proteomes" id="UP000652013">
    <property type="component" value="Unassembled WGS sequence"/>
</dbReference>
<dbReference type="EMBL" id="BOOY01000018">
    <property type="protein sequence ID" value="GIJ03147.1"/>
    <property type="molecule type" value="Genomic_DNA"/>
</dbReference>
<evidence type="ECO:0000313" key="1">
    <source>
        <dbReference type="EMBL" id="GIJ03147.1"/>
    </source>
</evidence>
<organism evidence="1 2">
    <name type="scientific">Spirilliplanes yamanashiensis</name>
    <dbReference type="NCBI Taxonomy" id="42233"/>
    <lineage>
        <taxon>Bacteria</taxon>
        <taxon>Bacillati</taxon>
        <taxon>Actinomycetota</taxon>
        <taxon>Actinomycetes</taxon>
        <taxon>Micromonosporales</taxon>
        <taxon>Micromonosporaceae</taxon>
        <taxon>Spirilliplanes</taxon>
    </lineage>
</organism>
<dbReference type="AlphaFoldDB" id="A0A8J4DIJ5"/>